<name>A0A8B2NZG1_9HYPH</name>
<dbReference type="Gene3D" id="3.40.50.2300">
    <property type="match status" value="1"/>
</dbReference>
<dbReference type="OrthoDB" id="9782655at2"/>
<keyword evidence="4" id="KW-0597">Phosphoprotein</keyword>
<dbReference type="InterPro" id="IPR011006">
    <property type="entry name" value="CheY-like_superfamily"/>
</dbReference>
<dbReference type="PROSITE" id="PS50043">
    <property type="entry name" value="HTH_LUXR_2"/>
    <property type="match status" value="1"/>
</dbReference>
<dbReference type="PROSITE" id="PS50110">
    <property type="entry name" value="RESPONSE_REGULATORY"/>
    <property type="match status" value="1"/>
</dbReference>
<dbReference type="InterPro" id="IPR001789">
    <property type="entry name" value="Sig_transdc_resp-reg_receiver"/>
</dbReference>
<comment type="caution">
    <text evidence="7">The sequence shown here is derived from an EMBL/GenBank/DDBJ whole genome shotgun (WGS) entry which is preliminary data.</text>
</comment>
<dbReference type="GO" id="GO:0003677">
    <property type="term" value="F:DNA binding"/>
    <property type="evidence" value="ECO:0007669"/>
    <property type="project" value="UniProtKB-KW"/>
</dbReference>
<dbReference type="InterPro" id="IPR036388">
    <property type="entry name" value="WH-like_DNA-bd_sf"/>
</dbReference>
<gene>
    <name evidence="7" type="ORF">DLJ53_11205</name>
</gene>
<feature type="domain" description="Response regulatory" evidence="6">
    <location>
        <begin position="16"/>
        <end position="130"/>
    </location>
</feature>
<dbReference type="PRINTS" id="PR00038">
    <property type="entry name" value="HTHLUXR"/>
</dbReference>
<dbReference type="PROSITE" id="PS00622">
    <property type="entry name" value="HTH_LUXR_1"/>
    <property type="match status" value="1"/>
</dbReference>
<dbReference type="GO" id="GO:0000160">
    <property type="term" value="P:phosphorelay signal transduction system"/>
    <property type="evidence" value="ECO:0007669"/>
    <property type="project" value="InterPro"/>
</dbReference>
<proteinExistence type="predicted"/>
<dbReference type="SMART" id="SM00421">
    <property type="entry name" value="HTH_LUXR"/>
    <property type="match status" value="1"/>
</dbReference>
<evidence type="ECO:0000256" key="3">
    <source>
        <dbReference type="ARBA" id="ARBA00023163"/>
    </source>
</evidence>
<evidence type="ECO:0000256" key="2">
    <source>
        <dbReference type="ARBA" id="ARBA00023125"/>
    </source>
</evidence>
<protein>
    <submittedName>
        <fullName evidence="7">DNA-binding response regulator</fullName>
    </submittedName>
</protein>
<keyword evidence="8" id="KW-1185">Reference proteome</keyword>
<dbReference type="RefSeq" id="WP_111345192.1">
    <property type="nucleotide sequence ID" value="NZ_JAIWKD010000002.1"/>
</dbReference>
<accession>A0A8B2NZG1</accession>
<evidence type="ECO:0000313" key="8">
    <source>
        <dbReference type="Proteomes" id="UP000249590"/>
    </source>
</evidence>
<dbReference type="Pfam" id="PF00196">
    <property type="entry name" value="GerE"/>
    <property type="match status" value="1"/>
</dbReference>
<evidence type="ECO:0000256" key="1">
    <source>
        <dbReference type="ARBA" id="ARBA00023015"/>
    </source>
</evidence>
<keyword evidence="1" id="KW-0805">Transcription regulation</keyword>
<keyword evidence="3" id="KW-0804">Transcription</keyword>
<dbReference type="PANTHER" id="PTHR44688:SF16">
    <property type="entry name" value="DNA-BINDING TRANSCRIPTIONAL ACTIVATOR DEVR_DOSR"/>
    <property type="match status" value="1"/>
</dbReference>
<dbReference type="CDD" id="cd06170">
    <property type="entry name" value="LuxR_C_like"/>
    <property type="match status" value="1"/>
</dbReference>
<dbReference type="PANTHER" id="PTHR44688">
    <property type="entry name" value="DNA-BINDING TRANSCRIPTIONAL ACTIVATOR DEVR_DOSR"/>
    <property type="match status" value="1"/>
</dbReference>
<evidence type="ECO:0000259" key="5">
    <source>
        <dbReference type="PROSITE" id="PS50043"/>
    </source>
</evidence>
<dbReference type="SUPFAM" id="SSF52172">
    <property type="entry name" value="CheY-like"/>
    <property type="match status" value="1"/>
</dbReference>
<dbReference type="Proteomes" id="UP000249590">
    <property type="component" value="Unassembled WGS sequence"/>
</dbReference>
<dbReference type="Gene3D" id="1.10.10.10">
    <property type="entry name" value="Winged helix-like DNA-binding domain superfamily/Winged helix DNA-binding domain"/>
    <property type="match status" value="1"/>
</dbReference>
<dbReference type="InterPro" id="IPR000792">
    <property type="entry name" value="Tscrpt_reg_LuxR_C"/>
</dbReference>
<evidence type="ECO:0000259" key="6">
    <source>
        <dbReference type="PROSITE" id="PS50110"/>
    </source>
</evidence>
<dbReference type="SMART" id="SM00448">
    <property type="entry name" value="REC"/>
    <property type="match status" value="1"/>
</dbReference>
<dbReference type="Pfam" id="PF00072">
    <property type="entry name" value="Response_reg"/>
    <property type="match status" value="1"/>
</dbReference>
<sequence>MGQHPGTGEHRGAEPVVVVVDDDADVRASMDSLFRSVGLDTLLFGSAREFMDTPLPDGDCCFVVDVLMPQLSGLELQAKLAEQGSTVPIVFVTGYGDIPMSVKAMKAGAVDFLTKPLREQDLLDAVETALSRHRNHRLAEEKSAALRARFASLTAREREVMTMVVQGLLNKQIAAELGLSEITVKLHRANMLKKMGTRTVADLVRMSESLAREPS</sequence>
<organism evidence="7 8">
    <name type="scientific">Acuticoccus sediminis</name>
    <dbReference type="NCBI Taxonomy" id="2184697"/>
    <lineage>
        <taxon>Bacteria</taxon>
        <taxon>Pseudomonadati</taxon>
        <taxon>Pseudomonadota</taxon>
        <taxon>Alphaproteobacteria</taxon>
        <taxon>Hyphomicrobiales</taxon>
        <taxon>Amorphaceae</taxon>
        <taxon>Acuticoccus</taxon>
    </lineage>
</organism>
<dbReference type="AlphaFoldDB" id="A0A8B2NZG1"/>
<keyword evidence="2 7" id="KW-0238">DNA-binding</keyword>
<evidence type="ECO:0000256" key="4">
    <source>
        <dbReference type="PROSITE-ProRule" id="PRU00169"/>
    </source>
</evidence>
<feature type="domain" description="HTH luxR-type" evidence="5">
    <location>
        <begin position="146"/>
        <end position="211"/>
    </location>
</feature>
<feature type="modified residue" description="4-aspartylphosphate" evidence="4">
    <location>
        <position position="65"/>
    </location>
</feature>
<evidence type="ECO:0000313" key="7">
    <source>
        <dbReference type="EMBL" id="RAI01950.1"/>
    </source>
</evidence>
<reference evidence="7 8" key="1">
    <citation type="submission" date="2018-05" db="EMBL/GenBank/DDBJ databases">
        <title>Acuticoccus sediminis sp. nov., isolated from deep-sea sediment of Indian Ocean.</title>
        <authorList>
            <person name="Liu X."/>
            <person name="Lai Q."/>
            <person name="Du Y."/>
            <person name="Sun F."/>
            <person name="Zhang X."/>
            <person name="Wang S."/>
            <person name="Shao Z."/>
        </authorList>
    </citation>
    <scope>NUCLEOTIDE SEQUENCE [LARGE SCALE GENOMIC DNA]</scope>
    <source>
        <strain evidence="7 8">PTG4-2</strain>
    </source>
</reference>
<dbReference type="EMBL" id="QHHQ01000002">
    <property type="protein sequence ID" value="RAI01950.1"/>
    <property type="molecule type" value="Genomic_DNA"/>
</dbReference>
<dbReference type="GO" id="GO:0006355">
    <property type="term" value="P:regulation of DNA-templated transcription"/>
    <property type="evidence" value="ECO:0007669"/>
    <property type="project" value="InterPro"/>
</dbReference>